<accession>A0A8K0UYX9</accession>
<dbReference type="AlphaFoldDB" id="A0A8K0UYX9"/>
<reference evidence="5" key="1">
    <citation type="journal article" date="2021" name="New Phytol.">
        <title>Evolutionary innovations through gain and loss of genes in the ectomycorrhizal Boletales.</title>
        <authorList>
            <person name="Wu G."/>
            <person name="Miyauchi S."/>
            <person name="Morin E."/>
            <person name="Kuo A."/>
            <person name="Drula E."/>
            <person name="Varga T."/>
            <person name="Kohler A."/>
            <person name="Feng B."/>
            <person name="Cao Y."/>
            <person name="Lipzen A."/>
            <person name="Daum C."/>
            <person name="Hundley H."/>
            <person name="Pangilinan J."/>
            <person name="Johnson J."/>
            <person name="Barry K."/>
            <person name="LaButti K."/>
            <person name="Ng V."/>
            <person name="Ahrendt S."/>
            <person name="Min B."/>
            <person name="Choi I.G."/>
            <person name="Park H."/>
            <person name="Plett J.M."/>
            <person name="Magnuson J."/>
            <person name="Spatafora J.W."/>
            <person name="Nagy L.G."/>
            <person name="Henrissat B."/>
            <person name="Grigoriev I.V."/>
            <person name="Yang Z.L."/>
            <person name="Xu J."/>
            <person name="Martin F.M."/>
        </authorList>
    </citation>
    <scope>NUCLEOTIDE SEQUENCE</scope>
    <source>
        <strain evidence="5">KKN 215</strain>
    </source>
</reference>
<dbReference type="OrthoDB" id="5585685at2759"/>
<dbReference type="PANTHER" id="PTHR12425:SF5">
    <property type="entry name" value="SYNEMBRYN"/>
    <property type="match status" value="1"/>
</dbReference>
<dbReference type="InterPro" id="IPR019318">
    <property type="entry name" value="Gua_nucleotide_exch_fac_Ric8"/>
</dbReference>
<protein>
    <submittedName>
        <fullName evidence="5">Guanine nucleotide exchange factor</fullName>
    </submittedName>
</protein>
<dbReference type="GO" id="GO:0001965">
    <property type="term" value="F:G-protein alpha-subunit binding"/>
    <property type="evidence" value="ECO:0007669"/>
    <property type="project" value="TreeGrafter"/>
</dbReference>
<sequence length="610" mass="65465">MSQLVDAYHSLSPSSTRSQVCDSLTNIANASPFSLNDTQRKTLIQDIIDDVDRVIESENGVSAGRLTNEDTGLALAAVKSLGKHPSGALVIATKSNLATLLRVAKALEANVEASNEALRCVANSLLLVDGARATLVTKEVGGGQAMVILLERTTNPERIFLASRILFLASVSMASAAEFITSLVETKYPEQQAAIIDIIGLRLESLTTSILAGEKLAREAMTDLLKFTFNLLLHYPKIADDSETQLNEKGKGKSKEDDRKVMGDCWNSKLDGVLVPLLRLLNTLPPTFPSPLAAPLTHVIHALITVPVTPSLRPLWFPVLSKPGSPHSTPSSKSSSPASSPRSSGHDLHTSGSRSGTPPGGSKDPKVGALDRALSKFSVNRRSPSPTSALDTLLCGHDLLDVTLSHFMPGEVDPDDPSVRDRVKGEADGTLDDLVCPLVILITKLCTSDEASRKRMRSWILPDDLDRTSPLEGRPDLLGRCLRILSCVHHPRLKDSTGEMLFAICDSDATALASYVGYGNVAGFLFNKGIMNAPPRPASGGGPMTAPNGAPIDPITGVVKEEKHEIEMTDEEKEREAERLFVLFDRLERSGALPPNQNPVRKAIAEGKMG</sequence>
<comment type="similarity">
    <text evidence="1">Belongs to the synembryn family.</text>
</comment>
<proteinExistence type="inferred from homology"/>
<dbReference type="GO" id="GO:0005737">
    <property type="term" value="C:cytoplasm"/>
    <property type="evidence" value="ECO:0007669"/>
    <property type="project" value="TreeGrafter"/>
</dbReference>
<comment type="caution">
    <text evidence="5">The sequence shown here is derived from an EMBL/GenBank/DDBJ whole genome shotgun (WGS) entry which is preliminary data.</text>
</comment>
<dbReference type="GO" id="GO:0007186">
    <property type="term" value="P:G protein-coupled receptor signaling pathway"/>
    <property type="evidence" value="ECO:0007669"/>
    <property type="project" value="TreeGrafter"/>
</dbReference>
<evidence type="ECO:0000256" key="3">
    <source>
        <dbReference type="ARBA" id="ARBA00023186"/>
    </source>
</evidence>
<dbReference type="Proteomes" id="UP000813824">
    <property type="component" value="Unassembled WGS sequence"/>
</dbReference>
<evidence type="ECO:0000256" key="4">
    <source>
        <dbReference type="SAM" id="MobiDB-lite"/>
    </source>
</evidence>
<feature type="region of interest" description="Disordered" evidence="4">
    <location>
        <begin position="322"/>
        <end position="368"/>
    </location>
</feature>
<keyword evidence="3" id="KW-0143">Chaperone</keyword>
<feature type="compositionally biased region" description="Low complexity" evidence="4">
    <location>
        <begin position="322"/>
        <end position="343"/>
    </location>
</feature>
<organism evidence="5 6">
    <name type="scientific">Cristinia sonorae</name>
    <dbReference type="NCBI Taxonomy" id="1940300"/>
    <lineage>
        <taxon>Eukaryota</taxon>
        <taxon>Fungi</taxon>
        <taxon>Dikarya</taxon>
        <taxon>Basidiomycota</taxon>
        <taxon>Agaricomycotina</taxon>
        <taxon>Agaricomycetes</taxon>
        <taxon>Agaricomycetidae</taxon>
        <taxon>Agaricales</taxon>
        <taxon>Pleurotineae</taxon>
        <taxon>Stephanosporaceae</taxon>
        <taxon>Cristinia</taxon>
    </lineage>
</organism>
<evidence type="ECO:0000313" key="6">
    <source>
        <dbReference type="Proteomes" id="UP000813824"/>
    </source>
</evidence>
<feature type="compositionally biased region" description="Low complexity" evidence="4">
    <location>
        <begin position="350"/>
        <end position="362"/>
    </location>
</feature>
<name>A0A8K0UYX9_9AGAR</name>
<evidence type="ECO:0000256" key="1">
    <source>
        <dbReference type="ARBA" id="ARBA00009049"/>
    </source>
</evidence>
<gene>
    <name evidence="5" type="ORF">BXZ70DRAFT_919171</name>
</gene>
<evidence type="ECO:0000313" key="5">
    <source>
        <dbReference type="EMBL" id="KAH8106337.1"/>
    </source>
</evidence>
<dbReference type="EMBL" id="JAEVFJ010000003">
    <property type="protein sequence ID" value="KAH8106337.1"/>
    <property type="molecule type" value="Genomic_DNA"/>
</dbReference>
<evidence type="ECO:0000256" key="2">
    <source>
        <dbReference type="ARBA" id="ARBA00022658"/>
    </source>
</evidence>
<dbReference type="PANTHER" id="PTHR12425">
    <property type="entry name" value="SYNEMBRYN"/>
    <property type="match status" value="1"/>
</dbReference>
<dbReference type="Pfam" id="PF10165">
    <property type="entry name" value="Ric8"/>
    <property type="match status" value="1"/>
</dbReference>
<keyword evidence="6" id="KW-1185">Reference proteome</keyword>
<dbReference type="GO" id="GO:0005085">
    <property type="term" value="F:guanyl-nucleotide exchange factor activity"/>
    <property type="evidence" value="ECO:0007669"/>
    <property type="project" value="UniProtKB-KW"/>
</dbReference>
<keyword evidence="2" id="KW-0344">Guanine-nucleotide releasing factor</keyword>